<keyword evidence="3" id="KW-0969">Cilium</keyword>
<keyword evidence="3" id="KW-0282">Flagellum</keyword>
<accession>A0AAU8AQP7</accession>
<protein>
    <submittedName>
        <fullName evidence="3">Flagellar hook-length control protein FliK</fullName>
    </submittedName>
</protein>
<sequence>MINLLATLGGVAAGSGAATDKPAEGETPFAGLLALVVGRGESETAEEAGDAPAEIGDLLTRAEAALDDPDLSEDEIAAILGPVIAQLGAALAADPALLEKARTLVADLAAAIDAEAGGAELAELSWRDLSEGLGALQAALDGAEEVEGDGRELAALLEQVIDVAEEIAQPVVPVVSGLGQLLTAPLRSTETGADPEGLEPLQDVAELPRALSTAADEGAEADLSGQSGDAAPETLSPIRDEPRAAASFVPATQTPAQGSELPTQSGTLALQGAPLAPVTATPLAASAFAAAQVAGTAPQLAVQGQEVLGQIRASSSADGKINVELKPEGLGKVEIALGPDEAGKLQVVVRADQPAVLAALRADRDGLVALLRDAGHAVEDGALSFSDMGTQGEARDGGTGREGARGGFTTYGSAAPEAPGLASGSATQSIRLPEGSVDIRI</sequence>
<dbReference type="EMBL" id="CP123386">
    <property type="protein sequence ID" value="XCC96836.1"/>
    <property type="molecule type" value="Genomic_DNA"/>
</dbReference>
<proteinExistence type="predicted"/>
<dbReference type="RefSeq" id="WP_353475728.1">
    <property type="nucleotide sequence ID" value="NZ_CP123386.1"/>
</dbReference>
<feature type="region of interest" description="Disordered" evidence="1">
    <location>
        <begin position="386"/>
        <end position="427"/>
    </location>
</feature>
<evidence type="ECO:0000259" key="2">
    <source>
        <dbReference type="Pfam" id="PF02120"/>
    </source>
</evidence>
<geneLocation type="plasmid" evidence="3">
    <name>unnamed1</name>
</geneLocation>
<evidence type="ECO:0000313" key="3">
    <source>
        <dbReference type="EMBL" id="XCC96836.1"/>
    </source>
</evidence>
<feature type="domain" description="Flagellar hook-length control protein-like C-terminal" evidence="2">
    <location>
        <begin position="319"/>
        <end position="385"/>
    </location>
</feature>
<organism evidence="3">
    <name type="scientific">Alloyangia sp. H15</name>
    <dbReference type="NCBI Taxonomy" id="3029062"/>
    <lineage>
        <taxon>Bacteria</taxon>
        <taxon>Pseudomonadati</taxon>
        <taxon>Pseudomonadota</taxon>
        <taxon>Alphaproteobacteria</taxon>
        <taxon>Rhodobacterales</taxon>
        <taxon>Roseobacteraceae</taxon>
        <taxon>Alloyangia</taxon>
    </lineage>
</organism>
<dbReference type="InterPro" id="IPR038610">
    <property type="entry name" value="FliK-like_C_sf"/>
</dbReference>
<dbReference type="Gene3D" id="3.30.750.140">
    <property type="match status" value="1"/>
</dbReference>
<keyword evidence="3" id="KW-0614">Plasmid</keyword>
<evidence type="ECO:0000256" key="1">
    <source>
        <dbReference type="SAM" id="MobiDB-lite"/>
    </source>
</evidence>
<reference evidence="3" key="1">
    <citation type="submission" date="2023-02" db="EMBL/GenBank/DDBJ databases">
        <title>Description and genomic characterization of Salipiger bruguierae sp. nov., isolated from the sediment of mangrove plant Bruguiera sexangula.</title>
        <authorList>
            <person name="Long M."/>
        </authorList>
    </citation>
    <scope>NUCLEOTIDE SEQUENCE</scope>
    <source>
        <strain evidence="3">H15</strain>
        <plasmid evidence="3">unnamed1</plasmid>
    </source>
</reference>
<keyword evidence="3" id="KW-0966">Cell projection</keyword>
<name>A0AAU8AQP7_9RHOB</name>
<gene>
    <name evidence="3" type="ORF">PVT71_24390</name>
</gene>
<dbReference type="Pfam" id="PF02120">
    <property type="entry name" value="Flg_hook"/>
    <property type="match status" value="1"/>
</dbReference>
<feature type="region of interest" description="Disordered" evidence="1">
    <location>
        <begin position="213"/>
        <end position="236"/>
    </location>
</feature>
<dbReference type="InterPro" id="IPR021136">
    <property type="entry name" value="Flagellar_hook_control-like_C"/>
</dbReference>
<dbReference type="AlphaFoldDB" id="A0AAU8AQP7"/>
<feature type="compositionally biased region" description="Basic and acidic residues" evidence="1">
    <location>
        <begin position="393"/>
        <end position="404"/>
    </location>
</feature>